<dbReference type="EMBL" id="MU155270">
    <property type="protein sequence ID" value="KAF9477157.1"/>
    <property type="molecule type" value="Genomic_DNA"/>
</dbReference>
<dbReference type="SUPFAM" id="SSF52047">
    <property type="entry name" value="RNI-like"/>
    <property type="match status" value="1"/>
</dbReference>
<evidence type="ECO:0000256" key="1">
    <source>
        <dbReference type="SAM" id="SignalP"/>
    </source>
</evidence>
<protein>
    <recommendedName>
        <fullName evidence="4">F-box domain-containing protein</fullName>
    </recommendedName>
</protein>
<dbReference type="OrthoDB" id="2995895at2759"/>
<keyword evidence="3" id="KW-1185">Reference proteome</keyword>
<evidence type="ECO:0000313" key="3">
    <source>
        <dbReference type="Proteomes" id="UP000807469"/>
    </source>
</evidence>
<dbReference type="AlphaFoldDB" id="A0A9P6CSC9"/>
<sequence>MSFAFIPLELFPLIASFIPLRSASQTLLSLALGNHYLYDIVRPLLYSRLILGDETITIKVIQKILDEPRLGMAVTEIYIMTALSMETREEKKPVDAIDGLQKLVDAKLLPRLVALGIHLLDGWEDPNPRSHLSIEFWRNLRAGCPQLNSLSLRNVGNYFDQWISGPVIDEIFDIPRLSVLRIEWVSDTPEESESLRALKQLPRLASSLHTLSLKSHLQDVDHIIHIDFPHLKWLRLDWFGTGNDVSSITDFFRRHPQLESLSLLDCQGEWFSNDIGEGFLPNLKHLQARFDDIRNLVPLLSQLTSLSFTQSYNCQVPYLLRSVLPNGLPNLKSLEIEQARWDDRDMEGIAWYETLDGKFHVEKRRKKIPRNFMDDYMHSILRGAPNLEELGLHGMTLVSEHLISIAPTMAQFANLKRFYCRGYAKKLRSGTDAPLHRHPFILKDFLDGAEALGRACNHMERVTSISAMYPPYISLLFIRNSEGEVVEVRRSDHYGMEISAQEDNPFPCNP</sequence>
<gene>
    <name evidence="2" type="ORF">BDN70DRAFT_922796</name>
</gene>
<organism evidence="2 3">
    <name type="scientific">Pholiota conissans</name>
    <dbReference type="NCBI Taxonomy" id="109636"/>
    <lineage>
        <taxon>Eukaryota</taxon>
        <taxon>Fungi</taxon>
        <taxon>Dikarya</taxon>
        <taxon>Basidiomycota</taxon>
        <taxon>Agaricomycotina</taxon>
        <taxon>Agaricomycetes</taxon>
        <taxon>Agaricomycetidae</taxon>
        <taxon>Agaricales</taxon>
        <taxon>Agaricineae</taxon>
        <taxon>Strophariaceae</taxon>
        <taxon>Pholiota</taxon>
    </lineage>
</organism>
<evidence type="ECO:0000313" key="2">
    <source>
        <dbReference type="EMBL" id="KAF9477157.1"/>
    </source>
</evidence>
<comment type="caution">
    <text evidence="2">The sequence shown here is derived from an EMBL/GenBank/DDBJ whole genome shotgun (WGS) entry which is preliminary data.</text>
</comment>
<name>A0A9P6CSC9_9AGAR</name>
<feature type="signal peptide" evidence="1">
    <location>
        <begin position="1"/>
        <end position="16"/>
    </location>
</feature>
<accession>A0A9P6CSC9</accession>
<proteinExistence type="predicted"/>
<evidence type="ECO:0008006" key="4">
    <source>
        <dbReference type="Google" id="ProtNLM"/>
    </source>
</evidence>
<dbReference type="Proteomes" id="UP000807469">
    <property type="component" value="Unassembled WGS sequence"/>
</dbReference>
<dbReference type="Gene3D" id="3.80.10.10">
    <property type="entry name" value="Ribonuclease Inhibitor"/>
    <property type="match status" value="1"/>
</dbReference>
<reference evidence="2" key="1">
    <citation type="submission" date="2020-11" db="EMBL/GenBank/DDBJ databases">
        <authorList>
            <consortium name="DOE Joint Genome Institute"/>
            <person name="Ahrendt S."/>
            <person name="Riley R."/>
            <person name="Andreopoulos W."/>
            <person name="Labutti K."/>
            <person name="Pangilinan J."/>
            <person name="Ruiz-Duenas F.J."/>
            <person name="Barrasa J.M."/>
            <person name="Sanchez-Garcia M."/>
            <person name="Camarero S."/>
            <person name="Miyauchi S."/>
            <person name="Serrano A."/>
            <person name="Linde D."/>
            <person name="Babiker R."/>
            <person name="Drula E."/>
            <person name="Ayuso-Fernandez I."/>
            <person name="Pacheco R."/>
            <person name="Padilla G."/>
            <person name="Ferreira P."/>
            <person name="Barriuso J."/>
            <person name="Kellner H."/>
            <person name="Castanera R."/>
            <person name="Alfaro M."/>
            <person name="Ramirez L."/>
            <person name="Pisabarro A.G."/>
            <person name="Kuo A."/>
            <person name="Tritt A."/>
            <person name="Lipzen A."/>
            <person name="He G."/>
            <person name="Yan M."/>
            <person name="Ng V."/>
            <person name="Cullen D."/>
            <person name="Martin F."/>
            <person name="Rosso M.-N."/>
            <person name="Henrissat B."/>
            <person name="Hibbett D."/>
            <person name="Martinez A.T."/>
            <person name="Grigoriev I.V."/>
        </authorList>
    </citation>
    <scope>NUCLEOTIDE SEQUENCE</scope>
    <source>
        <strain evidence="2">CIRM-BRFM 674</strain>
    </source>
</reference>
<feature type="chain" id="PRO_5040371359" description="F-box domain-containing protein" evidence="1">
    <location>
        <begin position="17"/>
        <end position="510"/>
    </location>
</feature>
<keyword evidence="1" id="KW-0732">Signal</keyword>
<dbReference type="InterPro" id="IPR032675">
    <property type="entry name" value="LRR_dom_sf"/>
</dbReference>